<proteinExistence type="predicted"/>
<feature type="region of interest" description="Disordered" evidence="1">
    <location>
        <begin position="56"/>
        <end position="89"/>
    </location>
</feature>
<evidence type="ECO:0000256" key="1">
    <source>
        <dbReference type="SAM" id="MobiDB-lite"/>
    </source>
</evidence>
<sequence>MLVRKVYQSPELGGGEGLGEGGAIEAVVVEADPDIHAGCSRTLAWGRTLGRGMRRRVAAREGASSRIRSTAPAPEETTSGRRLGSHPDFAGRGESELFLRMGRPDFACLSRVRARSAAFPPLNANSHIRCDAPTW</sequence>
<dbReference type="Proteomes" id="UP000479710">
    <property type="component" value="Unassembled WGS sequence"/>
</dbReference>
<dbReference type="EMBL" id="SPHZ02000001">
    <property type="protein sequence ID" value="KAF0931673.1"/>
    <property type="molecule type" value="Genomic_DNA"/>
</dbReference>
<keyword evidence="3" id="KW-1185">Reference proteome</keyword>
<protein>
    <submittedName>
        <fullName evidence="2">Uncharacterized protein</fullName>
    </submittedName>
</protein>
<evidence type="ECO:0000313" key="3">
    <source>
        <dbReference type="Proteomes" id="UP000479710"/>
    </source>
</evidence>
<reference evidence="2 3" key="1">
    <citation type="submission" date="2019-11" db="EMBL/GenBank/DDBJ databases">
        <title>Whole genome sequence of Oryza granulata.</title>
        <authorList>
            <person name="Li W."/>
        </authorList>
    </citation>
    <scope>NUCLEOTIDE SEQUENCE [LARGE SCALE GENOMIC DNA]</scope>
    <source>
        <strain evidence="3">cv. Menghai</strain>
        <tissue evidence="2">Leaf</tissue>
    </source>
</reference>
<organism evidence="2 3">
    <name type="scientific">Oryza meyeriana var. granulata</name>
    <dbReference type="NCBI Taxonomy" id="110450"/>
    <lineage>
        <taxon>Eukaryota</taxon>
        <taxon>Viridiplantae</taxon>
        <taxon>Streptophyta</taxon>
        <taxon>Embryophyta</taxon>
        <taxon>Tracheophyta</taxon>
        <taxon>Spermatophyta</taxon>
        <taxon>Magnoliopsida</taxon>
        <taxon>Liliopsida</taxon>
        <taxon>Poales</taxon>
        <taxon>Poaceae</taxon>
        <taxon>BOP clade</taxon>
        <taxon>Oryzoideae</taxon>
        <taxon>Oryzeae</taxon>
        <taxon>Oryzinae</taxon>
        <taxon>Oryza</taxon>
        <taxon>Oryza meyeriana</taxon>
    </lineage>
</organism>
<dbReference type="AlphaFoldDB" id="A0A6G1F479"/>
<gene>
    <name evidence="2" type="ORF">E2562_005670</name>
</gene>
<name>A0A6G1F479_9ORYZ</name>
<accession>A0A6G1F479</accession>
<comment type="caution">
    <text evidence="2">The sequence shown here is derived from an EMBL/GenBank/DDBJ whole genome shotgun (WGS) entry which is preliminary data.</text>
</comment>
<evidence type="ECO:0000313" key="2">
    <source>
        <dbReference type="EMBL" id="KAF0931673.1"/>
    </source>
</evidence>